<dbReference type="SUPFAM" id="SSF56219">
    <property type="entry name" value="DNase I-like"/>
    <property type="match status" value="1"/>
</dbReference>
<proteinExistence type="predicted"/>
<name>A0A1I7KWV1_9BACT</name>
<dbReference type="EMBL" id="FPCA01000010">
    <property type="protein sequence ID" value="SFV01784.1"/>
    <property type="molecule type" value="Genomic_DNA"/>
</dbReference>
<dbReference type="Gene3D" id="3.60.10.10">
    <property type="entry name" value="Endonuclease/exonuclease/phosphatase"/>
    <property type="match status" value="1"/>
</dbReference>
<keyword evidence="3" id="KW-0378">Hydrolase</keyword>
<feature type="transmembrane region" description="Helical" evidence="1">
    <location>
        <begin position="54"/>
        <end position="74"/>
    </location>
</feature>
<keyword evidence="3" id="KW-0540">Nuclease</keyword>
<keyword evidence="4" id="KW-1185">Reference proteome</keyword>
<feature type="transmembrane region" description="Helical" evidence="1">
    <location>
        <begin position="81"/>
        <end position="100"/>
    </location>
</feature>
<dbReference type="InterPro" id="IPR036691">
    <property type="entry name" value="Endo/exonu/phosph_ase_sf"/>
</dbReference>
<accession>A0A1I7KWV1</accession>
<evidence type="ECO:0000256" key="1">
    <source>
        <dbReference type="SAM" id="Phobius"/>
    </source>
</evidence>
<dbReference type="AlphaFoldDB" id="A0A1I7KWV1"/>
<sequence>MTGGTEASCNSLLVHAVKRLFFYLVLLASVLLILLTMASLLYNVPLWYLKVLDFPRVQVLVALLICLLLLFIVARKRTFSFWLLTGGLVVSVLLQALYIYPYTPLAQKTVPDAILPATAKQAKVSLLLANVWMKNDQAQALLEIILTSDPDLVLATETNKWWTDQLAALSGTYPYRVIYPLDNTYGMALYSKYPLEEAKIKFLNYENVPSIHTNVRLPGGALFSLHAMHPVPPVPSKLPGKVNEEEVALLKVGDMLAQRSLPVVVAGDFNDVAWSETNRLFGIRSGLGDVRVGRGLYNSFNAHSPIFRWPLDHVYVSGEFSVMELERLSGFGSDHFPIYVSLVLETE</sequence>
<keyword evidence="1" id="KW-1133">Transmembrane helix</keyword>
<keyword evidence="3" id="KW-0269">Exonuclease</keyword>
<feature type="transmembrane region" description="Helical" evidence="1">
    <location>
        <begin position="20"/>
        <end position="42"/>
    </location>
</feature>
<evidence type="ECO:0000313" key="4">
    <source>
        <dbReference type="Proteomes" id="UP000182491"/>
    </source>
</evidence>
<dbReference type="GO" id="GO:0004527">
    <property type="term" value="F:exonuclease activity"/>
    <property type="evidence" value="ECO:0007669"/>
    <property type="project" value="UniProtKB-KW"/>
</dbReference>
<evidence type="ECO:0000259" key="2">
    <source>
        <dbReference type="Pfam" id="PF03372"/>
    </source>
</evidence>
<dbReference type="GO" id="GO:0004519">
    <property type="term" value="F:endonuclease activity"/>
    <property type="evidence" value="ECO:0007669"/>
    <property type="project" value="UniProtKB-KW"/>
</dbReference>
<dbReference type="STRING" id="388950.GCA_001611675_03178"/>
<gene>
    <name evidence="3" type="ORF">SAMN04487941_0041</name>
</gene>
<keyword evidence="1" id="KW-0812">Transmembrane</keyword>
<dbReference type="Proteomes" id="UP000182491">
    <property type="component" value="Unassembled WGS sequence"/>
</dbReference>
<dbReference type="Pfam" id="PF03372">
    <property type="entry name" value="Exo_endo_phos"/>
    <property type="match status" value="1"/>
</dbReference>
<organism evidence="3 4">
    <name type="scientific">Pontibacter akesuensis</name>
    <dbReference type="NCBI Taxonomy" id="388950"/>
    <lineage>
        <taxon>Bacteria</taxon>
        <taxon>Pseudomonadati</taxon>
        <taxon>Bacteroidota</taxon>
        <taxon>Cytophagia</taxon>
        <taxon>Cytophagales</taxon>
        <taxon>Hymenobacteraceae</taxon>
        <taxon>Pontibacter</taxon>
    </lineage>
</organism>
<keyword evidence="3" id="KW-0255">Endonuclease</keyword>
<feature type="domain" description="Endonuclease/exonuclease/phosphatase" evidence="2">
    <location>
        <begin position="129"/>
        <end position="335"/>
    </location>
</feature>
<dbReference type="RefSeq" id="WP_229802317.1">
    <property type="nucleotide sequence ID" value="NZ_BMXC01000007.1"/>
</dbReference>
<keyword evidence="1" id="KW-0472">Membrane</keyword>
<evidence type="ECO:0000313" key="3">
    <source>
        <dbReference type="EMBL" id="SFV01784.1"/>
    </source>
</evidence>
<reference evidence="4" key="1">
    <citation type="submission" date="2016-10" db="EMBL/GenBank/DDBJ databases">
        <authorList>
            <person name="Varghese N."/>
        </authorList>
    </citation>
    <scope>NUCLEOTIDE SEQUENCE [LARGE SCALE GENOMIC DNA]</scope>
    <source>
        <strain evidence="4">DSM 18820</strain>
    </source>
</reference>
<protein>
    <submittedName>
        <fullName evidence="3">Uncharacterized conserved protein YafD, endonuclease/exonuclease/phosphatase (EEP) superfamily</fullName>
    </submittedName>
</protein>
<dbReference type="InterPro" id="IPR005135">
    <property type="entry name" value="Endo/exonuclease/phosphatase"/>
</dbReference>